<feature type="compositionally biased region" description="Gly residues" evidence="1">
    <location>
        <begin position="137"/>
        <end position="147"/>
    </location>
</feature>
<comment type="caution">
    <text evidence="2">The sequence shown here is derived from an EMBL/GenBank/DDBJ whole genome shotgun (WGS) entry which is preliminary data.</text>
</comment>
<dbReference type="EMBL" id="BAAAHG010000035">
    <property type="protein sequence ID" value="GAA0920861.1"/>
    <property type="molecule type" value="Genomic_DNA"/>
</dbReference>
<keyword evidence="3" id="KW-1185">Reference proteome</keyword>
<feature type="compositionally biased region" description="Basic and acidic residues" evidence="1">
    <location>
        <begin position="50"/>
        <end position="63"/>
    </location>
</feature>
<evidence type="ECO:0000313" key="3">
    <source>
        <dbReference type="Proteomes" id="UP001501005"/>
    </source>
</evidence>
<feature type="compositionally biased region" description="Low complexity" evidence="1">
    <location>
        <begin position="69"/>
        <end position="80"/>
    </location>
</feature>
<accession>A0ABP3ZEY5</accession>
<feature type="region of interest" description="Disordered" evidence="1">
    <location>
        <begin position="124"/>
        <end position="197"/>
    </location>
</feature>
<proteinExistence type="predicted"/>
<gene>
    <name evidence="2" type="ORF">GCM10009549_39730</name>
</gene>
<dbReference type="Proteomes" id="UP001501005">
    <property type="component" value="Unassembled WGS sequence"/>
</dbReference>
<organism evidence="2 3">
    <name type="scientific">Streptomyces thermoalcalitolerans</name>
    <dbReference type="NCBI Taxonomy" id="65605"/>
    <lineage>
        <taxon>Bacteria</taxon>
        <taxon>Bacillati</taxon>
        <taxon>Actinomycetota</taxon>
        <taxon>Actinomycetes</taxon>
        <taxon>Kitasatosporales</taxon>
        <taxon>Streptomycetaceae</taxon>
        <taxon>Streptomyces</taxon>
    </lineage>
</organism>
<sequence>MTQLLDLLWTGVLATVQRWLGDAWMAFDTHGARDMFNPVRQLVLHRKESAGFRTRPEPYRHPSDAPSDPAAGCTGRGAAPRARRRSSPASAGRCTGLAARRVRARVPSSRRVVCGGAVPLYGRPDPVRSPPARWAGPAGGRECGGGRPLFPVRRVRRLDGTGGGRAGARSGRRAPERDPKGAARVRGRLLPDPAGDT</sequence>
<evidence type="ECO:0000313" key="2">
    <source>
        <dbReference type="EMBL" id="GAA0920861.1"/>
    </source>
</evidence>
<name>A0ABP3ZEY5_9ACTN</name>
<feature type="region of interest" description="Disordered" evidence="1">
    <location>
        <begin position="50"/>
        <end position="102"/>
    </location>
</feature>
<protein>
    <submittedName>
        <fullName evidence="2">Uncharacterized protein</fullName>
    </submittedName>
</protein>
<reference evidence="3" key="1">
    <citation type="journal article" date="2019" name="Int. J. Syst. Evol. Microbiol.">
        <title>The Global Catalogue of Microorganisms (GCM) 10K type strain sequencing project: providing services to taxonomists for standard genome sequencing and annotation.</title>
        <authorList>
            <consortium name="The Broad Institute Genomics Platform"/>
            <consortium name="The Broad Institute Genome Sequencing Center for Infectious Disease"/>
            <person name="Wu L."/>
            <person name="Ma J."/>
        </authorList>
    </citation>
    <scope>NUCLEOTIDE SEQUENCE [LARGE SCALE GENOMIC DNA]</scope>
    <source>
        <strain evidence="3">JCM 10673</strain>
    </source>
</reference>
<evidence type="ECO:0000256" key="1">
    <source>
        <dbReference type="SAM" id="MobiDB-lite"/>
    </source>
</evidence>